<evidence type="ECO:0000259" key="7">
    <source>
        <dbReference type="Pfam" id="PF14226"/>
    </source>
</evidence>
<evidence type="ECO:0000256" key="4">
    <source>
        <dbReference type="ARBA" id="ARBA00023004"/>
    </source>
</evidence>
<dbReference type="Proteomes" id="UP000283530">
    <property type="component" value="Unassembled WGS sequence"/>
</dbReference>
<feature type="compositionally biased region" description="Low complexity" evidence="6">
    <location>
        <begin position="76"/>
        <end position="85"/>
    </location>
</feature>
<comment type="caution">
    <text evidence="8">The sequence shown here is derived from an EMBL/GenBank/DDBJ whole genome shotgun (WGS) entry which is preliminary data.</text>
</comment>
<keyword evidence="2" id="KW-0479">Metal-binding</keyword>
<dbReference type="AlphaFoldDB" id="A0A3S3NLD2"/>
<organism evidence="8 9">
    <name type="scientific">Cinnamomum micranthum f. kanehirae</name>
    <dbReference type="NCBI Taxonomy" id="337451"/>
    <lineage>
        <taxon>Eukaryota</taxon>
        <taxon>Viridiplantae</taxon>
        <taxon>Streptophyta</taxon>
        <taxon>Embryophyta</taxon>
        <taxon>Tracheophyta</taxon>
        <taxon>Spermatophyta</taxon>
        <taxon>Magnoliopsida</taxon>
        <taxon>Magnoliidae</taxon>
        <taxon>Laurales</taxon>
        <taxon>Lauraceae</taxon>
        <taxon>Cinnamomum</taxon>
    </lineage>
</organism>
<dbReference type="Gene3D" id="1.25.40.10">
    <property type="entry name" value="Tetratricopeptide repeat domain"/>
    <property type="match status" value="2"/>
</dbReference>
<keyword evidence="4" id="KW-0408">Iron</keyword>
<dbReference type="Pfam" id="PF13041">
    <property type="entry name" value="PPR_2"/>
    <property type="match status" value="1"/>
</dbReference>
<dbReference type="NCBIfam" id="TIGR00756">
    <property type="entry name" value="PPR"/>
    <property type="match status" value="2"/>
</dbReference>
<name>A0A3S3NLD2_9MAGN</name>
<protein>
    <submittedName>
        <fullName evidence="8">1-aminocyclopropane-1-carboxylate oxidase 4</fullName>
    </submittedName>
</protein>
<dbReference type="InterPro" id="IPR026992">
    <property type="entry name" value="DIOX_N"/>
</dbReference>
<evidence type="ECO:0000256" key="6">
    <source>
        <dbReference type="SAM" id="MobiDB-lite"/>
    </source>
</evidence>
<proteinExistence type="inferred from homology"/>
<dbReference type="Pfam" id="PF14226">
    <property type="entry name" value="DIOX_N"/>
    <property type="match status" value="1"/>
</dbReference>
<feature type="compositionally biased region" description="Basic residues" evidence="6">
    <location>
        <begin position="128"/>
        <end position="138"/>
    </location>
</feature>
<evidence type="ECO:0000313" key="8">
    <source>
        <dbReference type="EMBL" id="RWR94457.1"/>
    </source>
</evidence>
<feature type="region of interest" description="Disordered" evidence="6">
    <location>
        <begin position="76"/>
        <end position="145"/>
    </location>
</feature>
<comment type="similarity">
    <text evidence="1">Belongs to the PPR family. P subfamily.</text>
</comment>
<dbReference type="InterPro" id="IPR011990">
    <property type="entry name" value="TPR-like_helical_dom_sf"/>
</dbReference>
<feature type="repeat" description="PPR" evidence="5">
    <location>
        <begin position="197"/>
        <end position="231"/>
    </location>
</feature>
<feature type="compositionally biased region" description="Basic and acidic residues" evidence="6">
    <location>
        <begin position="106"/>
        <end position="116"/>
    </location>
</feature>
<evidence type="ECO:0000256" key="3">
    <source>
        <dbReference type="ARBA" id="ARBA00022737"/>
    </source>
</evidence>
<reference evidence="8 9" key="1">
    <citation type="journal article" date="2019" name="Nat. Plants">
        <title>Stout camphor tree genome fills gaps in understanding of flowering plant genome evolution.</title>
        <authorList>
            <person name="Chaw S.M."/>
            <person name="Liu Y.C."/>
            <person name="Wu Y.W."/>
            <person name="Wang H.Y."/>
            <person name="Lin C.I."/>
            <person name="Wu C.S."/>
            <person name="Ke H.M."/>
            <person name="Chang L.Y."/>
            <person name="Hsu C.Y."/>
            <person name="Yang H.T."/>
            <person name="Sudianto E."/>
            <person name="Hsu M.H."/>
            <person name="Wu K.P."/>
            <person name="Wang L.N."/>
            <person name="Leebens-Mack J.H."/>
            <person name="Tsai I.J."/>
        </authorList>
    </citation>
    <scope>NUCLEOTIDE SEQUENCE [LARGE SCALE GENOMIC DNA]</scope>
    <source>
        <strain evidence="9">cv. Chaw 1501</strain>
        <tissue evidence="8">Young leaves</tissue>
    </source>
</reference>
<evidence type="ECO:0000256" key="1">
    <source>
        <dbReference type="ARBA" id="ARBA00007626"/>
    </source>
</evidence>
<dbReference type="PROSITE" id="PS51375">
    <property type="entry name" value="PPR"/>
    <property type="match status" value="2"/>
</dbReference>
<dbReference type="InterPro" id="IPR027443">
    <property type="entry name" value="IPNS-like_sf"/>
</dbReference>
<keyword evidence="3" id="KW-0677">Repeat</keyword>
<accession>A0A3S3NLD2</accession>
<dbReference type="EMBL" id="QPKB01000010">
    <property type="protein sequence ID" value="RWR94457.1"/>
    <property type="molecule type" value="Genomic_DNA"/>
</dbReference>
<dbReference type="InterPro" id="IPR002885">
    <property type="entry name" value="PPR_rpt"/>
</dbReference>
<dbReference type="Gene3D" id="2.60.120.330">
    <property type="entry name" value="B-lactam Antibiotic, Isopenicillin N Synthase, Chain"/>
    <property type="match status" value="1"/>
</dbReference>
<gene>
    <name evidence="8" type="ORF">CKAN_02375100</name>
</gene>
<dbReference type="OrthoDB" id="185373at2759"/>
<dbReference type="PANTHER" id="PTHR47941">
    <property type="entry name" value="PENTATRICOPEPTIDE REPEAT-CONTAINING PROTEIN 3, MITOCHONDRIAL"/>
    <property type="match status" value="1"/>
</dbReference>
<feature type="repeat" description="PPR" evidence="5">
    <location>
        <begin position="232"/>
        <end position="267"/>
    </location>
</feature>
<dbReference type="Pfam" id="PF01535">
    <property type="entry name" value="PPR"/>
    <property type="match status" value="2"/>
</dbReference>
<sequence length="673" mass="75405">MAIARSLFCCQRIFLISRRLLQLSSFPFSTPTPPTPAAVKAKAETSLLHPSSFQSLCPNRHHETLAAARTLCRQFSSSQSNNTNSPAAFDYSSEEEEASNNKIKMKTKELSMDKSKLPPPYDPFNNNMKKRKKNHHHHTIEEEEDHPKDLQAIFHKMRTEGLVPNAIKMFDALSKDGLTHEALELFSLIKDKGSMPDVVAHTAVVEAYANAGQPKEALRVFMRMLASGVRPNAYTYSVLIRGLAADSRTLPDAKRHLLGMMDDGIRPNAATYTAVFEAFFDSGEERKEKRLEEARQLLEQMRGKGFVPDERAVRDHLKANKRGGQLKQKVASSKYNHIHEKLPSTVGQTIFNCLNKIKLLETVKREVTLAIIYGPSKLRVRDLTGEDDWVFPSEIAPAESNTSCLEEDEEGGDDDADVVVVEEDDEVGEVGLGFGVMRFCMVLLHLLLVTAETALVSSSSSSKSCLSSSCKQFLMFLSDSGSGMETENRTRPGPDDRAKEVKEFDESKIGCKGPADLGATTIPRFFIHPPQSLQLTQSSSSHVIPTIDLSRHRFETIHQIHHASHNWGFFQVIHHDIPISVLDNTISAVQSFKELPVQVKLQHYRREMGIGVSFQANFDLYRSSAATWQDTLQVRLGLEPPEVSRIPEVCWREVMAWDVHVRRVGDVLIGLFS</sequence>
<evidence type="ECO:0000256" key="5">
    <source>
        <dbReference type="PROSITE-ProRule" id="PRU00708"/>
    </source>
</evidence>
<evidence type="ECO:0000313" key="9">
    <source>
        <dbReference type="Proteomes" id="UP000283530"/>
    </source>
</evidence>
<dbReference type="SUPFAM" id="SSF51197">
    <property type="entry name" value="Clavaminate synthase-like"/>
    <property type="match status" value="1"/>
</dbReference>
<evidence type="ECO:0000256" key="2">
    <source>
        <dbReference type="ARBA" id="ARBA00022723"/>
    </source>
</evidence>
<feature type="domain" description="Non-haem dioxygenase N-terminal" evidence="7">
    <location>
        <begin position="544"/>
        <end position="634"/>
    </location>
</feature>
<dbReference type="GO" id="GO:0046872">
    <property type="term" value="F:metal ion binding"/>
    <property type="evidence" value="ECO:0007669"/>
    <property type="project" value="UniProtKB-KW"/>
</dbReference>
<keyword evidence="9" id="KW-1185">Reference proteome</keyword>